<accession>A0AA48GNC1</accession>
<protein>
    <submittedName>
        <fullName evidence="2">Uncharacterized protein</fullName>
    </submittedName>
</protein>
<evidence type="ECO:0000256" key="1">
    <source>
        <dbReference type="SAM" id="MobiDB-lite"/>
    </source>
</evidence>
<dbReference type="SUPFAM" id="SSF50965">
    <property type="entry name" value="Galactose oxidase, central domain"/>
    <property type="match status" value="1"/>
</dbReference>
<name>A0AA48GNC1_9BACT</name>
<evidence type="ECO:0000313" key="3">
    <source>
        <dbReference type="Proteomes" id="UP001238179"/>
    </source>
</evidence>
<organism evidence="2 3">
    <name type="scientific">Mesoterricola silvestris</name>
    <dbReference type="NCBI Taxonomy" id="2927979"/>
    <lineage>
        <taxon>Bacteria</taxon>
        <taxon>Pseudomonadati</taxon>
        <taxon>Acidobacteriota</taxon>
        <taxon>Holophagae</taxon>
        <taxon>Holophagales</taxon>
        <taxon>Holophagaceae</taxon>
        <taxon>Mesoterricola</taxon>
    </lineage>
</organism>
<dbReference type="InterPro" id="IPR011043">
    <property type="entry name" value="Gal_Oxase/kelch_b-propeller"/>
</dbReference>
<proteinExistence type="predicted"/>
<dbReference type="KEGG" id="msil:METEAL_22080"/>
<feature type="region of interest" description="Disordered" evidence="1">
    <location>
        <begin position="18"/>
        <end position="60"/>
    </location>
</feature>
<gene>
    <name evidence="2" type="ORF">METEAL_22080</name>
</gene>
<dbReference type="Gene3D" id="2.130.10.80">
    <property type="entry name" value="Galactose oxidase/kelch, beta-propeller"/>
    <property type="match status" value="3"/>
</dbReference>
<dbReference type="EMBL" id="AP027080">
    <property type="protein sequence ID" value="BDU73034.1"/>
    <property type="molecule type" value="Genomic_DNA"/>
</dbReference>
<evidence type="ECO:0000313" key="2">
    <source>
        <dbReference type="EMBL" id="BDU73034.1"/>
    </source>
</evidence>
<sequence length="513" mass="53702">MVLGTALSLALVLAPGAVKPRTPKPSRTAAPKPDPSVPAPGSFAERVDPATGRGRAVGPFLEPRTDFQATSMPDGRVLITGGSLKGPTSEWFDPATNRFTLGPALTRVRQGHRALALKDGRVLVLGGTEAPAPAEVLDPGGTAFRALPDAAFSLSADAVELEDRVLLVDGASGSVYTWDGRKGPSSKGVLARPRVFFRLVRLKDGRVAITGGWASEQKVRGRRTPSGPSLPVEVFNPRWSTLSTWSQVPQPRARHQAALLADGRVCLWAGVGADPDVPVADMEILDPAKETVTRGPALDLQGLGSPAWAGGFYLPERGRRLLVCADPLALPGAAPGPRLANGYLGPVLVPLRDGGVLVLGAPAFGDPLDRWDPRSRQTAVVGTLREGTASLGLLPDGRVLALGDVVDLVDPRTGSLSPLGWREDLKPLLATLRPVPSAPEVKDRPGAAVVPLDRARALVIGGGSPDAPSGTVEFLDLKKKTLTPAGSMKIRRPRPAGLKLNDGSVLVWGTGKE</sequence>
<dbReference type="AlphaFoldDB" id="A0AA48GNC1"/>
<dbReference type="InterPro" id="IPR037293">
    <property type="entry name" value="Gal_Oxidase_central_sf"/>
</dbReference>
<dbReference type="Proteomes" id="UP001238179">
    <property type="component" value="Chromosome"/>
</dbReference>
<dbReference type="RefSeq" id="WP_316411678.1">
    <property type="nucleotide sequence ID" value="NZ_AP027080.1"/>
</dbReference>
<keyword evidence="3" id="KW-1185">Reference proteome</keyword>
<dbReference type="SUPFAM" id="SSF117281">
    <property type="entry name" value="Kelch motif"/>
    <property type="match status" value="1"/>
</dbReference>
<reference evidence="3" key="1">
    <citation type="journal article" date="2023" name="Int. J. Syst. Evol. Microbiol.">
        <title>Mesoterricola silvestris gen. nov., sp. nov., Mesoterricola sediminis sp. nov., Geothrix oryzae sp. nov., Geothrix edaphica sp. nov., Geothrix rubra sp. nov., and Geothrix limicola sp. nov., six novel members of Acidobacteriota isolated from soils.</title>
        <authorList>
            <person name="Itoh H."/>
            <person name="Sugisawa Y."/>
            <person name="Mise K."/>
            <person name="Xu Z."/>
            <person name="Kuniyasu M."/>
            <person name="Ushijima N."/>
            <person name="Kawano K."/>
            <person name="Kobayashi E."/>
            <person name="Shiratori Y."/>
            <person name="Masuda Y."/>
            <person name="Senoo K."/>
        </authorList>
    </citation>
    <scope>NUCLEOTIDE SEQUENCE [LARGE SCALE GENOMIC DNA]</scope>
    <source>
        <strain evidence="3">W79</strain>
    </source>
</reference>
<dbReference type="InterPro" id="IPR015915">
    <property type="entry name" value="Kelch-typ_b-propeller"/>
</dbReference>